<keyword evidence="5" id="KW-1185">Reference proteome</keyword>
<name>A0AA42DL19_9FIRM</name>
<protein>
    <submittedName>
        <fullName evidence="4">Sulfatase-like hydrolase/transferase</fullName>
    </submittedName>
</protein>
<dbReference type="GO" id="GO:0046872">
    <property type="term" value="F:metal ion binding"/>
    <property type="evidence" value="ECO:0007669"/>
    <property type="project" value="UniProtKB-KW"/>
</dbReference>
<evidence type="ECO:0000256" key="1">
    <source>
        <dbReference type="ARBA" id="ARBA00022723"/>
    </source>
</evidence>
<dbReference type="AlphaFoldDB" id="A0AA42DL19"/>
<dbReference type="InterPro" id="IPR000917">
    <property type="entry name" value="Sulfatase_N"/>
</dbReference>
<keyword evidence="1" id="KW-0479">Metal-binding</keyword>
<comment type="caution">
    <text evidence="4">The sequence shown here is derived from an EMBL/GenBank/DDBJ whole genome shotgun (WGS) entry which is preliminary data.</text>
</comment>
<dbReference type="RefSeq" id="WP_053984442.1">
    <property type="nucleotide sequence ID" value="NZ_JAQIFT010000016.1"/>
</dbReference>
<accession>A0AA42DL19</accession>
<proteinExistence type="predicted"/>
<feature type="domain" description="Sulfatase N-terminal" evidence="3">
    <location>
        <begin position="7"/>
        <end position="349"/>
    </location>
</feature>
<dbReference type="GO" id="GO:0008484">
    <property type="term" value="F:sulfuric ester hydrolase activity"/>
    <property type="evidence" value="ECO:0007669"/>
    <property type="project" value="TreeGrafter"/>
</dbReference>
<evidence type="ECO:0000313" key="4">
    <source>
        <dbReference type="EMBL" id="MDA3730884.1"/>
    </source>
</evidence>
<dbReference type="Proteomes" id="UP001169242">
    <property type="component" value="Unassembled WGS sequence"/>
</dbReference>
<dbReference type="InterPro" id="IPR017850">
    <property type="entry name" value="Alkaline_phosphatase_core_sf"/>
</dbReference>
<organism evidence="4 5">
    <name type="scientific">Holtiella tumoricola</name>
    <dbReference type="NCBI Taxonomy" id="3018743"/>
    <lineage>
        <taxon>Bacteria</taxon>
        <taxon>Bacillati</taxon>
        <taxon>Bacillota</taxon>
        <taxon>Clostridia</taxon>
        <taxon>Lachnospirales</taxon>
        <taxon>Cellulosilyticaceae</taxon>
        <taxon>Holtiella</taxon>
    </lineage>
</organism>
<sequence length="508" mass="58941">MEGNIRKVVFIMTDSQRKDMVGCYGNPHMRTPNIDRLAEEGIRFEKAYTAQPVCQPARAGLFTGQYPRSTGGWTNSMGIGQDVQHIGQRLNDHGIHTAFIGKWHLDGGDYFGMGRCPEGWDKEYWYDMRNYLEELTPEERVLSRDQNIIFKQGVEEAFTYGHRCSNRAVDFLEKHHDEDFFLVVSYDEPHQPFLAPTHYAESYNDYFIPITEGHYDTLENKPQHHKVWAGLKKDQARRSEEAITNQTKSGKLGRDPIYFGCNSFADAQIGRVVDAVKKHAPDALIIYTSDHGIFFGEHGLWCKGPAMYDEITNIPLIMSCKQWEEKGIVDNNPVSHIDLAPTIFEFMGVPIPKMFMGSSIKDQILTKKRVKDYVFMEFGRYEVDHDGFGGMQLIRAIFDGRHKLVLNLLTSDELYDLEKDPSEINNLIEDEAYKEIRNKLHNALLDEMNRSRDPFRGYYWENRSWREDATEPTWDYTGMTRQKENEEYEPRQLDYMTGLEMAQAVRGK</sequence>
<evidence type="ECO:0000313" key="5">
    <source>
        <dbReference type="Proteomes" id="UP001169242"/>
    </source>
</evidence>
<gene>
    <name evidence="4" type="ORF">PBV87_05140</name>
</gene>
<dbReference type="Pfam" id="PF00884">
    <property type="entry name" value="Sulfatase"/>
    <property type="match status" value="1"/>
</dbReference>
<dbReference type="PANTHER" id="PTHR45953">
    <property type="entry name" value="IDURONATE 2-SULFATASE"/>
    <property type="match status" value="1"/>
</dbReference>
<evidence type="ECO:0000256" key="2">
    <source>
        <dbReference type="ARBA" id="ARBA00022801"/>
    </source>
</evidence>
<dbReference type="Gene3D" id="3.40.720.10">
    <property type="entry name" value="Alkaline Phosphatase, subunit A"/>
    <property type="match status" value="1"/>
</dbReference>
<dbReference type="SUPFAM" id="SSF53649">
    <property type="entry name" value="Alkaline phosphatase-like"/>
    <property type="match status" value="1"/>
</dbReference>
<dbReference type="EMBL" id="JAQIFT010000016">
    <property type="protein sequence ID" value="MDA3730884.1"/>
    <property type="molecule type" value="Genomic_DNA"/>
</dbReference>
<dbReference type="GO" id="GO:0005737">
    <property type="term" value="C:cytoplasm"/>
    <property type="evidence" value="ECO:0007669"/>
    <property type="project" value="TreeGrafter"/>
</dbReference>
<keyword evidence="2 4" id="KW-0378">Hydrolase</keyword>
<evidence type="ECO:0000259" key="3">
    <source>
        <dbReference type="Pfam" id="PF00884"/>
    </source>
</evidence>
<dbReference type="PANTHER" id="PTHR45953:SF1">
    <property type="entry name" value="IDURONATE 2-SULFATASE"/>
    <property type="match status" value="1"/>
</dbReference>
<reference evidence="4" key="1">
    <citation type="journal article" date="2023" name="Int. J. Syst. Evol. Microbiol.">
        <title>&lt;i&gt;Holtiella tumoricola&lt;/i&gt; gen. nov. sp. nov., isolated from a human clinical sample.</title>
        <authorList>
            <person name="Allen-Vercoe E."/>
            <person name="Daigneault M.C."/>
            <person name="Vancuren S.J."/>
            <person name="Cochrane K."/>
            <person name="O'Neal L.L."/>
            <person name="Sankaranarayanan K."/>
            <person name="Lawson P.A."/>
        </authorList>
    </citation>
    <scope>NUCLEOTIDE SEQUENCE</scope>
    <source>
        <strain evidence="4">CC70A</strain>
    </source>
</reference>